<dbReference type="RefSeq" id="XP_009177583.1">
    <property type="nucleotide sequence ID" value="XM_009179319.1"/>
</dbReference>
<dbReference type="EMBL" id="KL598818">
    <property type="protein sequence ID" value="KER18670.1"/>
    <property type="molecule type" value="Genomic_DNA"/>
</dbReference>
<feature type="non-terminal residue" evidence="1">
    <location>
        <position position="82"/>
    </location>
</feature>
<sequence length="82" mass="9636">MELQGRDRYATAVVIIWEKLPYYQCSQFLCLRLVDTDRFNRHSELRAPDQTRLRRSSLAQQDYTCRPLCLGDHVTVHPPTVS</sequence>
<dbReference type="GeneID" id="20330067"/>
<dbReference type="AlphaFoldDB" id="A0A074Z620"/>
<protein>
    <submittedName>
        <fullName evidence="1">Uncharacterized protein</fullName>
    </submittedName>
</protein>
<accession>A0A074Z620</accession>
<dbReference type="KEGG" id="ovi:T265_15902"/>
<keyword evidence="2" id="KW-1185">Reference proteome</keyword>
<proteinExistence type="predicted"/>
<organism evidence="1 2">
    <name type="scientific">Opisthorchis viverrini</name>
    <name type="common">Southeast Asian liver fluke</name>
    <dbReference type="NCBI Taxonomy" id="6198"/>
    <lineage>
        <taxon>Eukaryota</taxon>
        <taxon>Metazoa</taxon>
        <taxon>Spiralia</taxon>
        <taxon>Lophotrochozoa</taxon>
        <taxon>Platyhelminthes</taxon>
        <taxon>Trematoda</taxon>
        <taxon>Digenea</taxon>
        <taxon>Opisthorchiida</taxon>
        <taxon>Opisthorchiata</taxon>
        <taxon>Opisthorchiidae</taxon>
        <taxon>Opisthorchis</taxon>
    </lineage>
</organism>
<evidence type="ECO:0000313" key="2">
    <source>
        <dbReference type="Proteomes" id="UP000054324"/>
    </source>
</evidence>
<gene>
    <name evidence="1" type="ORF">T265_15902</name>
</gene>
<name>A0A074Z620_OPIVI</name>
<evidence type="ECO:0000313" key="1">
    <source>
        <dbReference type="EMBL" id="KER18670.1"/>
    </source>
</evidence>
<dbReference type="CTD" id="20330067"/>
<dbReference type="Proteomes" id="UP000054324">
    <property type="component" value="Unassembled WGS sequence"/>
</dbReference>
<reference evidence="1 2" key="1">
    <citation type="submission" date="2013-11" db="EMBL/GenBank/DDBJ databases">
        <title>Opisthorchis viverrini - life in the bile duct.</title>
        <authorList>
            <person name="Young N.D."/>
            <person name="Nagarajan N."/>
            <person name="Lin S.J."/>
            <person name="Korhonen P.K."/>
            <person name="Jex A.R."/>
            <person name="Hall R.S."/>
            <person name="Safavi-Hemami H."/>
            <person name="Kaewkong W."/>
            <person name="Bertrand D."/>
            <person name="Gao S."/>
            <person name="Seet Q."/>
            <person name="Wongkham S."/>
            <person name="Teh B.T."/>
            <person name="Wongkham C."/>
            <person name="Intapan P.M."/>
            <person name="Maleewong W."/>
            <person name="Yang X."/>
            <person name="Hu M."/>
            <person name="Wang Z."/>
            <person name="Hofmann A."/>
            <person name="Sternberg P.W."/>
            <person name="Tan P."/>
            <person name="Wang J."/>
            <person name="Gasser R.B."/>
        </authorList>
    </citation>
    <scope>NUCLEOTIDE SEQUENCE [LARGE SCALE GENOMIC DNA]</scope>
</reference>